<keyword evidence="5 12" id="KW-0808">Transferase</keyword>
<evidence type="ECO:0000313" key="12">
    <source>
        <dbReference type="EMBL" id="AHB36245.1"/>
    </source>
</evidence>
<name>V5RKA8_SPIAP</name>
<dbReference type="GO" id="GO:0006747">
    <property type="term" value="P:FAD biosynthetic process"/>
    <property type="evidence" value="ECO:0007669"/>
    <property type="project" value="UniProtKB-UniPathway"/>
</dbReference>
<dbReference type="AlphaFoldDB" id="V5RKA8"/>
<evidence type="ECO:0000256" key="5">
    <source>
        <dbReference type="ARBA" id="ARBA00022679"/>
    </source>
</evidence>
<dbReference type="GO" id="GO:0005524">
    <property type="term" value="F:ATP binding"/>
    <property type="evidence" value="ECO:0007669"/>
    <property type="project" value="UniProtKB-KW"/>
</dbReference>
<keyword evidence="3" id="KW-0285">Flavoprotein</keyword>
<keyword evidence="4" id="KW-0288">FMN</keyword>
<dbReference type="InterPro" id="IPR014729">
    <property type="entry name" value="Rossmann-like_a/b/a_fold"/>
</dbReference>
<dbReference type="EMBL" id="CP006682">
    <property type="protein sequence ID" value="AHB36245.1"/>
    <property type="molecule type" value="Genomic_DNA"/>
</dbReference>
<keyword evidence="8" id="KW-0274">FAD</keyword>
<evidence type="ECO:0000259" key="11">
    <source>
        <dbReference type="Pfam" id="PF06574"/>
    </source>
</evidence>
<accession>V5RKA8</accession>
<dbReference type="EC" id="2.7.7.2" evidence="2"/>
<keyword evidence="7" id="KW-0547">Nucleotide-binding</keyword>
<evidence type="ECO:0000256" key="8">
    <source>
        <dbReference type="ARBA" id="ARBA00022827"/>
    </source>
</evidence>
<keyword evidence="9" id="KW-0067">ATP-binding</keyword>
<evidence type="ECO:0000256" key="10">
    <source>
        <dbReference type="ARBA" id="ARBA00049494"/>
    </source>
</evidence>
<dbReference type="SUPFAM" id="SSF52374">
    <property type="entry name" value="Nucleotidylyl transferase"/>
    <property type="match status" value="1"/>
</dbReference>
<dbReference type="GO" id="GO:0003919">
    <property type="term" value="F:FMN adenylyltransferase activity"/>
    <property type="evidence" value="ECO:0007669"/>
    <property type="project" value="UniProtKB-EC"/>
</dbReference>
<dbReference type="OrthoDB" id="9803667at2"/>
<organism evidence="12 13">
    <name type="scientific">Spiroplasma apis B31</name>
    <dbReference type="NCBI Taxonomy" id="1276258"/>
    <lineage>
        <taxon>Bacteria</taxon>
        <taxon>Bacillati</taxon>
        <taxon>Mycoplasmatota</taxon>
        <taxon>Mollicutes</taxon>
        <taxon>Entomoplasmatales</taxon>
        <taxon>Spiroplasmataceae</taxon>
        <taxon>Spiroplasma</taxon>
    </lineage>
</organism>
<dbReference type="STRING" id="1276258.SAPIS_v1c03990"/>
<protein>
    <recommendedName>
        <fullName evidence="2">FAD synthase</fullName>
        <ecNumber evidence="2">2.7.7.2</ecNumber>
    </recommendedName>
</protein>
<evidence type="ECO:0000256" key="9">
    <source>
        <dbReference type="ARBA" id="ARBA00022840"/>
    </source>
</evidence>
<evidence type="ECO:0000256" key="3">
    <source>
        <dbReference type="ARBA" id="ARBA00022630"/>
    </source>
</evidence>
<keyword evidence="12" id="KW-0418">Kinase</keyword>
<dbReference type="RefSeq" id="WP_023789179.1">
    <property type="nucleotide sequence ID" value="NC_022998.1"/>
</dbReference>
<dbReference type="UniPathway" id="UPA00277">
    <property type="reaction ID" value="UER00407"/>
</dbReference>
<keyword evidence="13" id="KW-1185">Reference proteome</keyword>
<dbReference type="PATRIC" id="fig|1276258.3.peg.397"/>
<comment type="pathway">
    <text evidence="1">Cofactor biosynthesis; FAD biosynthesis; FAD from FMN: step 1/1.</text>
</comment>
<dbReference type="GO" id="GO:0016301">
    <property type="term" value="F:kinase activity"/>
    <property type="evidence" value="ECO:0007669"/>
    <property type="project" value="UniProtKB-KW"/>
</dbReference>
<dbReference type="Proteomes" id="UP000018550">
    <property type="component" value="Chromosome"/>
</dbReference>
<dbReference type="HOGENOM" id="CLU_098662_0_0_14"/>
<dbReference type="Pfam" id="PF06574">
    <property type="entry name" value="FAD_syn"/>
    <property type="match status" value="1"/>
</dbReference>
<comment type="catalytic activity">
    <reaction evidence="10">
        <text>FMN + ATP + H(+) = FAD + diphosphate</text>
        <dbReference type="Rhea" id="RHEA:17237"/>
        <dbReference type="ChEBI" id="CHEBI:15378"/>
        <dbReference type="ChEBI" id="CHEBI:30616"/>
        <dbReference type="ChEBI" id="CHEBI:33019"/>
        <dbReference type="ChEBI" id="CHEBI:57692"/>
        <dbReference type="ChEBI" id="CHEBI:58210"/>
        <dbReference type="EC" id="2.7.7.2"/>
    </reaction>
</comment>
<dbReference type="KEGG" id="sapi:SAPIS_v1c03990"/>
<feature type="domain" description="FAD synthetase" evidence="11">
    <location>
        <begin position="16"/>
        <end position="148"/>
    </location>
</feature>
<keyword evidence="6 12" id="KW-0548">Nucleotidyltransferase</keyword>
<evidence type="ECO:0000256" key="2">
    <source>
        <dbReference type="ARBA" id="ARBA00012393"/>
    </source>
</evidence>
<evidence type="ECO:0000256" key="7">
    <source>
        <dbReference type="ARBA" id="ARBA00022741"/>
    </source>
</evidence>
<sequence length="250" mass="29651">MVLINSNLEENENFSFQKGTVVCIGFFDGLHKYHQKILRRAQKIAQKYDLDWGVITFSKKIRDYLRNKNIIIQSNHIKYDLISSSYKPNFILEIQVNDKTIATSKQEFINFLKDKVLVEKIIVGSDFTFGHKSSGNVSDLINVFKSENVIIYRRCEKYSTSNIKYYLKNGLIRKVRRQIKRDLEIEIINNSNKKNMFSIVDSNLELREGTYKIEIDNKKLKVQYINNFFKIDNLMHSKKYCIKILKFYKK</sequence>
<evidence type="ECO:0000313" key="13">
    <source>
        <dbReference type="Proteomes" id="UP000018550"/>
    </source>
</evidence>
<dbReference type="InterPro" id="IPR015864">
    <property type="entry name" value="FAD_synthase"/>
</dbReference>
<dbReference type="GO" id="GO:0009231">
    <property type="term" value="P:riboflavin biosynthetic process"/>
    <property type="evidence" value="ECO:0007669"/>
    <property type="project" value="InterPro"/>
</dbReference>
<evidence type="ECO:0000256" key="1">
    <source>
        <dbReference type="ARBA" id="ARBA00004726"/>
    </source>
</evidence>
<evidence type="ECO:0000256" key="6">
    <source>
        <dbReference type="ARBA" id="ARBA00022695"/>
    </source>
</evidence>
<reference evidence="12 13" key="1">
    <citation type="journal article" date="2014" name="Genome Announc.">
        <title>Complete Genome Sequence of Spiroplasma apis B31T (ATCC 33834), a Bacterium Associated with May Disease of Honeybees (Apis mellifera).</title>
        <authorList>
            <person name="Ku C."/>
            <person name="Lo W.S."/>
            <person name="Chen L.L."/>
            <person name="Kuo C.H."/>
        </authorList>
    </citation>
    <scope>NUCLEOTIDE SEQUENCE [LARGE SCALE GENOMIC DNA]</scope>
    <source>
        <strain evidence="12">B31</strain>
    </source>
</reference>
<gene>
    <name evidence="12" type="primary">ribC</name>
    <name evidence="12" type="ORF">SAPIS_v1c03990</name>
</gene>
<evidence type="ECO:0000256" key="4">
    <source>
        <dbReference type="ARBA" id="ARBA00022643"/>
    </source>
</evidence>
<dbReference type="Gene3D" id="3.40.50.620">
    <property type="entry name" value="HUPs"/>
    <property type="match status" value="1"/>
</dbReference>
<dbReference type="eggNOG" id="COG0196">
    <property type="taxonomic scope" value="Bacteria"/>
</dbReference>
<proteinExistence type="predicted"/>